<reference evidence="1 2" key="1">
    <citation type="submission" date="2017-03" db="EMBL/GenBank/DDBJ databases">
        <authorList>
            <person name="Regsiter A."/>
            <person name="William W."/>
        </authorList>
    </citation>
    <scope>NUCLEOTIDE SEQUENCE [LARGE SCALE GENOMIC DNA]</scope>
    <source>
        <strain evidence="1">PRJEB5721</strain>
    </source>
</reference>
<dbReference type="EMBL" id="LT841305">
    <property type="protein sequence ID" value="SMH65268.1"/>
    <property type="molecule type" value="Genomic_DNA"/>
</dbReference>
<proteinExistence type="predicted"/>
<evidence type="ECO:0000313" key="1">
    <source>
        <dbReference type="EMBL" id="SMH65268.1"/>
    </source>
</evidence>
<sequence>MAQLRAARQQMATDYIRAKQDYNVAFFNQISVLLNKSANP</sequence>
<evidence type="ECO:0000313" key="2">
    <source>
        <dbReference type="Proteomes" id="UP000193925"/>
    </source>
</evidence>
<organism evidence="1 2">
    <name type="scientific">Acidithiobacillus ferrivorans</name>
    <dbReference type="NCBI Taxonomy" id="160808"/>
    <lineage>
        <taxon>Bacteria</taxon>
        <taxon>Pseudomonadati</taxon>
        <taxon>Pseudomonadota</taxon>
        <taxon>Acidithiobacillia</taxon>
        <taxon>Acidithiobacillales</taxon>
        <taxon>Acidithiobacillaceae</taxon>
        <taxon>Acidithiobacillus</taxon>
    </lineage>
</organism>
<gene>
    <name evidence="1" type="ORF">AFERRI_20049</name>
</gene>
<dbReference type="Proteomes" id="UP000193925">
    <property type="component" value="Chromosome AFERRI"/>
</dbReference>
<keyword evidence="2" id="KW-1185">Reference proteome</keyword>
<protein>
    <submittedName>
        <fullName evidence="1">Uncharacterized protein</fullName>
    </submittedName>
</protein>
<accession>A0ABY1MNE2</accession>
<name>A0ABY1MNE2_9PROT</name>